<dbReference type="RefSeq" id="WP_405332235.1">
    <property type="nucleotide sequence ID" value="NZ_JAZGZP010000001.1"/>
</dbReference>
<sequence length="356" mass="41417">MQTPLIKERYRIKHMKKRIIFMAFLMMSLLSSCQNMNEKKFEWLPTESSPALYPMEIYKGYLIFKDSTSIYIPCSSTSHTGWGNSGSMHVVGEDFKPVPVKLEVTWASLLENKFYTGSWDLPYDKMLKLFEEGFINDRTEKKETYEEIVVGLAPGGAVSVWMNGTMSRIEIAHFTAQPTTVSMKDMVPGNPEITEEEFFNRFDPNDAYDKKIIDNFNKNGIPFGIWSTAYREKYHWKTDIALENKASQLVYKLAKLFNGEMEILVNDLLKNDKEKPRGLPKNLYFKWLTPDKKAKAVHIEVNEPQLFEVIKKIDKNVAFQFLFKHTAQKTGLYILQRDQEYLVQTIAPTEVYDKRS</sequence>
<reference evidence="1 2" key="1">
    <citation type="submission" date="2024-02" db="EMBL/GenBank/DDBJ databases">
        <title>Comparative Genomic Analysis of Flavobacterium Species Causing Columnaris Disease of Freshwater Fish in Thailand: Insights into Virulence and Resistance Mechanisms.</title>
        <authorList>
            <person name="Nguyen D."/>
            <person name="Chokmangmeepisarn P."/>
            <person name="Khianchaikhan K."/>
            <person name="Morishita M."/>
            <person name="Bunnoy A."/>
            <person name="Rodkhum C."/>
        </authorList>
    </citation>
    <scope>NUCLEOTIDE SEQUENCE [LARGE SCALE GENOMIC DNA]</scope>
    <source>
        <strain evidence="1 2">CNRT2201</strain>
    </source>
</reference>
<gene>
    <name evidence="1" type="ORF">V3I07_00020</name>
</gene>
<accession>A0ABW8P432</accession>
<dbReference type="EMBL" id="JAZGZP010000001">
    <property type="protein sequence ID" value="MFK6999272.1"/>
    <property type="molecule type" value="Genomic_DNA"/>
</dbReference>
<proteinExistence type="predicted"/>
<keyword evidence="2" id="KW-1185">Reference proteome</keyword>
<evidence type="ECO:0000313" key="1">
    <source>
        <dbReference type="EMBL" id="MFK6999272.1"/>
    </source>
</evidence>
<dbReference type="PROSITE" id="PS51257">
    <property type="entry name" value="PROKAR_LIPOPROTEIN"/>
    <property type="match status" value="1"/>
</dbReference>
<name>A0ABW8P432_9FLAO</name>
<comment type="caution">
    <text evidence="1">The sequence shown here is derived from an EMBL/GenBank/DDBJ whole genome shotgun (WGS) entry which is preliminary data.</text>
</comment>
<evidence type="ECO:0000313" key="2">
    <source>
        <dbReference type="Proteomes" id="UP001621706"/>
    </source>
</evidence>
<protein>
    <submittedName>
        <fullName evidence="1">DUF2931 family protein</fullName>
    </submittedName>
</protein>
<dbReference type="Proteomes" id="UP001621706">
    <property type="component" value="Unassembled WGS sequence"/>
</dbReference>
<dbReference type="Pfam" id="PF11153">
    <property type="entry name" value="DUF2931"/>
    <property type="match status" value="1"/>
</dbReference>
<organism evidence="1 2">
    <name type="scientific">Flavobacterium oreochromis</name>
    <dbReference type="NCBI Taxonomy" id="2906078"/>
    <lineage>
        <taxon>Bacteria</taxon>
        <taxon>Pseudomonadati</taxon>
        <taxon>Bacteroidota</taxon>
        <taxon>Flavobacteriia</taxon>
        <taxon>Flavobacteriales</taxon>
        <taxon>Flavobacteriaceae</taxon>
        <taxon>Flavobacterium</taxon>
    </lineage>
</organism>
<dbReference type="InterPro" id="IPR021326">
    <property type="entry name" value="DUF2931"/>
</dbReference>